<evidence type="ECO:0000313" key="3">
    <source>
        <dbReference type="Proteomes" id="UP001054945"/>
    </source>
</evidence>
<protein>
    <submittedName>
        <fullName evidence="2">Uncharacterized protein</fullName>
    </submittedName>
</protein>
<proteinExistence type="predicted"/>
<organism evidence="2 3">
    <name type="scientific">Caerostris extrusa</name>
    <name type="common">Bark spider</name>
    <name type="synonym">Caerostris bankana</name>
    <dbReference type="NCBI Taxonomy" id="172846"/>
    <lineage>
        <taxon>Eukaryota</taxon>
        <taxon>Metazoa</taxon>
        <taxon>Ecdysozoa</taxon>
        <taxon>Arthropoda</taxon>
        <taxon>Chelicerata</taxon>
        <taxon>Arachnida</taxon>
        <taxon>Araneae</taxon>
        <taxon>Araneomorphae</taxon>
        <taxon>Entelegynae</taxon>
        <taxon>Araneoidea</taxon>
        <taxon>Araneidae</taxon>
        <taxon>Caerostris</taxon>
    </lineage>
</organism>
<keyword evidence="3" id="KW-1185">Reference proteome</keyword>
<feature type="region of interest" description="Disordered" evidence="1">
    <location>
        <begin position="45"/>
        <end position="83"/>
    </location>
</feature>
<dbReference type="EMBL" id="BPLR01005484">
    <property type="protein sequence ID" value="GIY02697.1"/>
    <property type="molecule type" value="Genomic_DNA"/>
</dbReference>
<sequence length="83" mass="9568">MGKEMALAQRPLCLVARQSQFHQSFHSLFILLLASEETIKEEKSRKTFQMSLGEDEFRDNTTPEKTKPAEISSFDSGSNKFRR</sequence>
<dbReference type="AlphaFoldDB" id="A0AAV4Q2T3"/>
<feature type="compositionally biased region" description="Polar residues" evidence="1">
    <location>
        <begin position="73"/>
        <end position="83"/>
    </location>
</feature>
<name>A0AAV4Q2T3_CAEEX</name>
<gene>
    <name evidence="2" type="ORF">CEXT_553661</name>
</gene>
<accession>A0AAV4Q2T3</accession>
<evidence type="ECO:0000313" key="2">
    <source>
        <dbReference type="EMBL" id="GIY02697.1"/>
    </source>
</evidence>
<reference evidence="2 3" key="1">
    <citation type="submission" date="2021-06" db="EMBL/GenBank/DDBJ databases">
        <title>Caerostris extrusa draft genome.</title>
        <authorList>
            <person name="Kono N."/>
            <person name="Arakawa K."/>
        </authorList>
    </citation>
    <scope>NUCLEOTIDE SEQUENCE [LARGE SCALE GENOMIC DNA]</scope>
</reference>
<evidence type="ECO:0000256" key="1">
    <source>
        <dbReference type="SAM" id="MobiDB-lite"/>
    </source>
</evidence>
<comment type="caution">
    <text evidence="2">The sequence shown here is derived from an EMBL/GenBank/DDBJ whole genome shotgun (WGS) entry which is preliminary data.</text>
</comment>
<dbReference type="Proteomes" id="UP001054945">
    <property type="component" value="Unassembled WGS sequence"/>
</dbReference>
<feature type="compositionally biased region" description="Basic and acidic residues" evidence="1">
    <location>
        <begin position="58"/>
        <end position="68"/>
    </location>
</feature>